<evidence type="ECO:0000256" key="7">
    <source>
        <dbReference type="SAM" id="Phobius"/>
    </source>
</evidence>
<dbReference type="Proteomes" id="UP001250656">
    <property type="component" value="Unassembled WGS sequence"/>
</dbReference>
<evidence type="ECO:0000256" key="2">
    <source>
        <dbReference type="ARBA" id="ARBA00022475"/>
    </source>
</evidence>
<dbReference type="PANTHER" id="PTHR30606">
    <property type="entry name" value="LIPID A BIOSYNTHESIS LAUROYL ACYLTRANSFERASE"/>
    <property type="match status" value="1"/>
</dbReference>
<dbReference type="EMBL" id="JAVTTP010000001">
    <property type="protein sequence ID" value="MDT7830377.1"/>
    <property type="molecule type" value="Genomic_DNA"/>
</dbReference>
<proteinExistence type="predicted"/>
<evidence type="ECO:0000256" key="1">
    <source>
        <dbReference type="ARBA" id="ARBA00004533"/>
    </source>
</evidence>
<dbReference type="GO" id="GO:0016746">
    <property type="term" value="F:acyltransferase activity"/>
    <property type="evidence" value="ECO:0007669"/>
    <property type="project" value="UniProtKB-KW"/>
</dbReference>
<dbReference type="RefSeq" id="WP_314016622.1">
    <property type="nucleotide sequence ID" value="NZ_JAVTTP010000001.1"/>
</dbReference>
<comment type="caution">
    <text evidence="8">The sequence shown here is derived from an EMBL/GenBank/DDBJ whole genome shotgun (WGS) entry which is preliminary data.</text>
</comment>
<keyword evidence="9" id="KW-1185">Reference proteome</keyword>
<evidence type="ECO:0000256" key="3">
    <source>
        <dbReference type="ARBA" id="ARBA00022519"/>
    </source>
</evidence>
<gene>
    <name evidence="8" type="ORF">RQM65_17035</name>
</gene>
<evidence type="ECO:0000256" key="4">
    <source>
        <dbReference type="ARBA" id="ARBA00022679"/>
    </source>
</evidence>
<evidence type="ECO:0000313" key="8">
    <source>
        <dbReference type="EMBL" id="MDT7830377.1"/>
    </source>
</evidence>
<dbReference type="CDD" id="cd07984">
    <property type="entry name" value="LPLAT_LABLAT-like"/>
    <property type="match status" value="1"/>
</dbReference>
<keyword evidence="6 8" id="KW-0012">Acyltransferase</keyword>
<keyword evidence="2" id="KW-1003">Cell membrane</keyword>
<sequence length="307" mass="36461">MQLLIFTLTYPLLWVISVLPYRPFYIFSDFMFFLIYRIIGYRKKVVRTNLKLVFPEKSPSERRKIEIGFYRHLCDMFLEMVKTMNLSKAAVKKRYAIQNIEVLQEIEKEKSILIVCSHYANWEWNVSINNYVEAKGYAVYQKIGNAYFDRWIKRVRARWNTTLITSEETVKTVVRNKRDGIIGIFGMVSDQSPQWFRAQYWTEFMGIKVPVINGAETMARKMDLAVVFLKVSKVKRGYYEAQLIPITKSGARTEKNEITDQFLRLTEQQIREKPEYYLWTHKRWKHRDKVPPAFAATRCSRQAGPKS</sequence>
<reference evidence="8 9" key="1">
    <citation type="submission" date="2023-09" db="EMBL/GenBank/DDBJ databases">
        <title>Novel taxa isolated from Blanes Bay.</title>
        <authorList>
            <person name="Rey-Velasco X."/>
            <person name="Lucena T."/>
        </authorList>
    </citation>
    <scope>NUCLEOTIDE SEQUENCE [LARGE SCALE GENOMIC DNA]</scope>
    <source>
        <strain evidence="8 9">S334</strain>
    </source>
</reference>
<evidence type="ECO:0000256" key="6">
    <source>
        <dbReference type="ARBA" id="ARBA00023315"/>
    </source>
</evidence>
<name>A0ABU3L9N3_9FLAO</name>
<evidence type="ECO:0000256" key="5">
    <source>
        <dbReference type="ARBA" id="ARBA00023136"/>
    </source>
</evidence>
<feature type="transmembrane region" description="Helical" evidence="7">
    <location>
        <begin position="12"/>
        <end position="36"/>
    </location>
</feature>
<keyword evidence="4" id="KW-0808">Transferase</keyword>
<keyword evidence="3" id="KW-0997">Cell inner membrane</keyword>
<accession>A0ABU3L9N3</accession>
<dbReference type="InterPro" id="IPR004960">
    <property type="entry name" value="LipA_acyltrans"/>
</dbReference>
<comment type="subcellular location">
    <subcellularLocation>
        <location evidence="1">Cell inner membrane</location>
    </subcellularLocation>
</comment>
<organism evidence="8 9">
    <name type="scientific">Pricia mediterranea</name>
    <dbReference type="NCBI Taxonomy" id="3076079"/>
    <lineage>
        <taxon>Bacteria</taxon>
        <taxon>Pseudomonadati</taxon>
        <taxon>Bacteroidota</taxon>
        <taxon>Flavobacteriia</taxon>
        <taxon>Flavobacteriales</taxon>
        <taxon>Flavobacteriaceae</taxon>
        <taxon>Pricia</taxon>
    </lineage>
</organism>
<keyword evidence="7" id="KW-1133">Transmembrane helix</keyword>
<dbReference type="PIRSF" id="PIRSF026649">
    <property type="entry name" value="MsbB"/>
    <property type="match status" value="1"/>
</dbReference>
<keyword evidence="5 7" id="KW-0472">Membrane</keyword>
<evidence type="ECO:0000313" key="9">
    <source>
        <dbReference type="Proteomes" id="UP001250656"/>
    </source>
</evidence>
<keyword evidence="7" id="KW-0812">Transmembrane</keyword>
<protein>
    <submittedName>
        <fullName evidence="8">Lysophospholipid acyltransferase family protein</fullName>
    </submittedName>
</protein>
<dbReference type="Pfam" id="PF03279">
    <property type="entry name" value="Lip_A_acyltrans"/>
    <property type="match status" value="1"/>
</dbReference>
<dbReference type="PANTHER" id="PTHR30606:SF10">
    <property type="entry name" value="PHOSPHATIDYLINOSITOL MANNOSIDE ACYLTRANSFERASE"/>
    <property type="match status" value="1"/>
</dbReference>